<dbReference type="Proteomes" id="UP001139887">
    <property type="component" value="Unassembled WGS sequence"/>
</dbReference>
<dbReference type="InterPro" id="IPR018612">
    <property type="entry name" value="NSRP1_N"/>
</dbReference>
<dbReference type="GO" id="GO:0000381">
    <property type="term" value="P:regulation of alternative mRNA splicing, via spliceosome"/>
    <property type="evidence" value="ECO:0007669"/>
    <property type="project" value="InterPro"/>
</dbReference>
<feature type="compositionally biased region" description="Basic and acidic residues" evidence="3">
    <location>
        <begin position="211"/>
        <end position="220"/>
    </location>
</feature>
<feature type="compositionally biased region" description="Polar residues" evidence="3">
    <location>
        <begin position="46"/>
        <end position="60"/>
    </location>
</feature>
<gene>
    <name evidence="5" type="ORF">IWW36_000731</name>
</gene>
<dbReference type="OrthoDB" id="446635at2759"/>
<dbReference type="Pfam" id="PF09745">
    <property type="entry name" value="NSRP1_N"/>
    <property type="match status" value="1"/>
</dbReference>
<name>A0A9W8IAM5_9FUNG</name>
<evidence type="ECO:0000256" key="1">
    <source>
        <dbReference type="ARBA" id="ARBA00010126"/>
    </source>
</evidence>
<comment type="caution">
    <text evidence="5">The sequence shown here is derived from an EMBL/GenBank/DDBJ whole genome shotgun (WGS) entry which is preliminary data.</text>
</comment>
<feature type="compositionally biased region" description="Basic and acidic residues" evidence="3">
    <location>
        <begin position="273"/>
        <end position="292"/>
    </location>
</feature>
<dbReference type="PANTHER" id="PTHR47845">
    <property type="entry name" value="NUCLEAR SPECKLE SPLICING REGULATORY PROTEIN 1 HOMOLOG"/>
    <property type="match status" value="1"/>
</dbReference>
<feature type="region of interest" description="Disordered" evidence="3">
    <location>
        <begin position="145"/>
        <end position="176"/>
    </location>
</feature>
<dbReference type="PANTHER" id="PTHR47845:SF1">
    <property type="entry name" value="NUCLEAR SPECKLE SPLICING REGULATORY PROTEIN 1 HOMOLOG"/>
    <property type="match status" value="1"/>
</dbReference>
<feature type="compositionally biased region" description="Basic and acidic residues" evidence="3">
    <location>
        <begin position="145"/>
        <end position="157"/>
    </location>
</feature>
<feature type="compositionally biased region" description="Low complexity" evidence="3">
    <location>
        <begin position="18"/>
        <end position="29"/>
    </location>
</feature>
<dbReference type="AlphaFoldDB" id="A0A9W8IAM5"/>
<feature type="region of interest" description="Disordered" evidence="3">
    <location>
        <begin position="1"/>
        <end position="70"/>
    </location>
</feature>
<proteinExistence type="inferred from homology"/>
<reference evidence="5" key="1">
    <citation type="submission" date="2022-07" db="EMBL/GenBank/DDBJ databases">
        <title>Phylogenomic reconstructions and comparative analyses of Kickxellomycotina fungi.</title>
        <authorList>
            <person name="Reynolds N.K."/>
            <person name="Stajich J.E."/>
            <person name="Barry K."/>
            <person name="Grigoriev I.V."/>
            <person name="Crous P."/>
            <person name="Smith M.E."/>
        </authorList>
    </citation>
    <scope>NUCLEOTIDE SEQUENCE</scope>
    <source>
        <strain evidence="5">NRRL 1566</strain>
    </source>
</reference>
<sequence>MRKSTSLKFGLNVRKPVSSSISQSESTKSVFSTSASDETHEPFIPQQPTSTSNPSRSVQPIETEPTDPSVYAYDEVYDKINNARHLLKNSQKSTDLKPRYMEKLIETAQQRKLHSEAAKERLLEKERKLEGDKFADKETFITESYKEHKEQRQRLIEQEDERDQLDAQKEPQQFGASVGFYKELLKQIDREDLSKAVETDAPLANNLDTAENSRESKVELESGLNVIGSKAYQRTKHQPPTEYSSKDPMTSSTQQPPIQRQSTYSNTWSSRSVEQEKYQLERSKQAQQETERQMLIQRYSRRNTEADIAQARQRYLERKAKRETH</sequence>
<evidence type="ECO:0000256" key="2">
    <source>
        <dbReference type="ARBA" id="ARBA00023054"/>
    </source>
</evidence>
<keyword evidence="6" id="KW-1185">Reference proteome</keyword>
<organism evidence="5 6">
    <name type="scientific">Coemansia brasiliensis</name>
    <dbReference type="NCBI Taxonomy" id="2650707"/>
    <lineage>
        <taxon>Eukaryota</taxon>
        <taxon>Fungi</taxon>
        <taxon>Fungi incertae sedis</taxon>
        <taxon>Zoopagomycota</taxon>
        <taxon>Kickxellomycotina</taxon>
        <taxon>Kickxellomycetes</taxon>
        <taxon>Kickxellales</taxon>
        <taxon>Kickxellaceae</taxon>
        <taxon>Coemansia</taxon>
    </lineage>
</organism>
<comment type="similarity">
    <text evidence="1">Belongs to the NSRP1 family.</text>
</comment>
<evidence type="ECO:0000259" key="4">
    <source>
        <dbReference type="Pfam" id="PF09745"/>
    </source>
</evidence>
<protein>
    <recommendedName>
        <fullName evidence="4">Nuclear speckle splicing regulatory protein 1 N-terminal domain-containing protein</fullName>
    </recommendedName>
</protein>
<feature type="compositionally biased region" description="Basic and acidic residues" evidence="3">
    <location>
        <begin position="314"/>
        <end position="325"/>
    </location>
</feature>
<feature type="domain" description="Nuclear speckle splicing regulatory protein 1 N-terminal" evidence="4">
    <location>
        <begin position="64"/>
        <end position="170"/>
    </location>
</feature>
<accession>A0A9W8IAM5</accession>
<feature type="region of interest" description="Disordered" evidence="3">
    <location>
        <begin position="196"/>
        <end position="325"/>
    </location>
</feature>
<evidence type="ECO:0000313" key="6">
    <source>
        <dbReference type="Proteomes" id="UP001139887"/>
    </source>
</evidence>
<dbReference type="InterPro" id="IPR053246">
    <property type="entry name" value="NS_splicing_regulatory_protein"/>
</dbReference>
<evidence type="ECO:0000313" key="5">
    <source>
        <dbReference type="EMBL" id="KAJ2851958.1"/>
    </source>
</evidence>
<feature type="compositionally biased region" description="Polar residues" evidence="3">
    <location>
        <begin position="241"/>
        <end position="272"/>
    </location>
</feature>
<evidence type="ECO:0000256" key="3">
    <source>
        <dbReference type="SAM" id="MobiDB-lite"/>
    </source>
</evidence>
<keyword evidence="2" id="KW-0175">Coiled coil</keyword>
<dbReference type="EMBL" id="JANBUW010000007">
    <property type="protein sequence ID" value="KAJ2851958.1"/>
    <property type="molecule type" value="Genomic_DNA"/>
</dbReference>